<evidence type="ECO:0000259" key="9">
    <source>
        <dbReference type="PROSITE" id="PS50109"/>
    </source>
</evidence>
<comment type="catalytic activity">
    <reaction evidence="1">
        <text>ATP + protein L-histidine = ADP + protein N-phospho-L-histidine.</text>
        <dbReference type="EC" id="2.7.13.3"/>
    </reaction>
</comment>
<feature type="domain" description="PAC" evidence="12">
    <location>
        <begin position="237"/>
        <end position="289"/>
    </location>
</feature>
<dbReference type="Pfam" id="PF00072">
    <property type="entry name" value="Response_reg"/>
    <property type="match status" value="1"/>
</dbReference>
<dbReference type="FunFam" id="3.30.565.10:FF:000006">
    <property type="entry name" value="Sensor histidine kinase WalK"/>
    <property type="match status" value="1"/>
</dbReference>
<dbReference type="SMART" id="SM00086">
    <property type="entry name" value="PAC"/>
    <property type="match status" value="1"/>
</dbReference>
<reference evidence="13 14" key="1">
    <citation type="submission" date="2012-06" db="EMBL/GenBank/DDBJ databases">
        <title>Finished chromosome of genome of Microcoleus sp. PCC 7113.</title>
        <authorList>
            <consortium name="US DOE Joint Genome Institute"/>
            <person name="Gugger M."/>
            <person name="Coursin T."/>
            <person name="Rippka R."/>
            <person name="Tandeau De Marsac N."/>
            <person name="Huntemann M."/>
            <person name="Wei C.-L."/>
            <person name="Han J."/>
            <person name="Detter J.C."/>
            <person name="Han C."/>
            <person name="Tapia R."/>
            <person name="Chen A."/>
            <person name="Kyrpides N."/>
            <person name="Mavromatis K."/>
            <person name="Markowitz V."/>
            <person name="Szeto E."/>
            <person name="Ivanova N."/>
            <person name="Pagani I."/>
            <person name="Pati A."/>
            <person name="Goodwin L."/>
            <person name="Nordberg H.P."/>
            <person name="Cantor M.N."/>
            <person name="Hua S.X."/>
            <person name="Woyke T."/>
            <person name="Kerfeld C.A."/>
        </authorList>
    </citation>
    <scope>NUCLEOTIDE SEQUENCE [LARGE SCALE GENOMIC DNA]</scope>
    <source>
        <strain evidence="13 14">PCC 7113</strain>
    </source>
</reference>
<dbReference type="AlphaFoldDB" id="K9WD38"/>
<evidence type="ECO:0000256" key="1">
    <source>
        <dbReference type="ARBA" id="ARBA00000085"/>
    </source>
</evidence>
<keyword evidence="7" id="KW-0472">Membrane</keyword>
<dbReference type="InterPro" id="IPR013655">
    <property type="entry name" value="PAS_fold_3"/>
</dbReference>
<dbReference type="InterPro" id="IPR035965">
    <property type="entry name" value="PAS-like_dom_sf"/>
</dbReference>
<evidence type="ECO:0000256" key="3">
    <source>
        <dbReference type="ARBA" id="ARBA00022553"/>
    </source>
</evidence>
<keyword evidence="3 8" id="KW-0597">Phosphoprotein</keyword>
<dbReference type="SUPFAM" id="SSF52172">
    <property type="entry name" value="CheY-like"/>
    <property type="match status" value="1"/>
</dbReference>
<keyword evidence="4" id="KW-0808">Transferase</keyword>
<accession>K9WD38</accession>
<keyword evidence="5" id="KW-0418">Kinase</keyword>
<dbReference type="InterPro" id="IPR004358">
    <property type="entry name" value="Sig_transdc_His_kin-like_C"/>
</dbReference>
<dbReference type="Pfam" id="PF02518">
    <property type="entry name" value="HATPase_c"/>
    <property type="match status" value="1"/>
</dbReference>
<feature type="modified residue" description="4-aspartylphosphate" evidence="8">
    <location>
        <position position="56"/>
    </location>
</feature>
<dbReference type="PANTHER" id="PTHR43047">
    <property type="entry name" value="TWO-COMPONENT HISTIDINE PROTEIN KINASE"/>
    <property type="match status" value="1"/>
</dbReference>
<dbReference type="InterPro" id="IPR011006">
    <property type="entry name" value="CheY-like_superfamily"/>
</dbReference>
<dbReference type="eggNOG" id="COG3437">
    <property type="taxonomic scope" value="Bacteria"/>
</dbReference>
<keyword evidence="6" id="KW-0902">Two-component regulatory system</keyword>
<dbReference type="InterPro" id="IPR005467">
    <property type="entry name" value="His_kinase_dom"/>
</dbReference>
<feature type="domain" description="PAS" evidence="11">
    <location>
        <begin position="163"/>
        <end position="233"/>
    </location>
</feature>
<dbReference type="InterPro" id="IPR003594">
    <property type="entry name" value="HATPase_dom"/>
</dbReference>
<dbReference type="SMART" id="SM00091">
    <property type="entry name" value="PAS"/>
    <property type="match status" value="1"/>
</dbReference>
<organism evidence="13 14">
    <name type="scientific">Allocoleopsis franciscana PCC 7113</name>
    <dbReference type="NCBI Taxonomy" id="1173027"/>
    <lineage>
        <taxon>Bacteria</taxon>
        <taxon>Bacillati</taxon>
        <taxon>Cyanobacteriota</taxon>
        <taxon>Cyanophyceae</taxon>
        <taxon>Coleofasciculales</taxon>
        <taxon>Coleofasciculaceae</taxon>
        <taxon>Allocoleopsis</taxon>
        <taxon>Allocoleopsis franciscana</taxon>
    </lineage>
</organism>
<evidence type="ECO:0000256" key="6">
    <source>
        <dbReference type="ARBA" id="ARBA00023012"/>
    </source>
</evidence>
<dbReference type="OrthoDB" id="518094at2"/>
<dbReference type="STRING" id="1173027.Mic7113_2318"/>
<dbReference type="PROSITE" id="PS50110">
    <property type="entry name" value="RESPONSE_REGULATORY"/>
    <property type="match status" value="1"/>
</dbReference>
<feature type="domain" description="Histidine kinase" evidence="9">
    <location>
        <begin position="293"/>
        <end position="510"/>
    </location>
</feature>
<dbReference type="EC" id="2.7.13.3" evidence="2"/>
<dbReference type="CDD" id="cd19920">
    <property type="entry name" value="REC_PA4781-like"/>
    <property type="match status" value="1"/>
</dbReference>
<dbReference type="GO" id="GO:0000155">
    <property type="term" value="F:phosphorelay sensor kinase activity"/>
    <property type="evidence" value="ECO:0007669"/>
    <property type="project" value="InterPro"/>
</dbReference>
<dbReference type="Gene3D" id="3.40.50.2300">
    <property type="match status" value="1"/>
</dbReference>
<dbReference type="PRINTS" id="PR00344">
    <property type="entry name" value="BCTRLSENSOR"/>
</dbReference>
<gene>
    <name evidence="13" type="ORF">Mic7113_2318</name>
</gene>
<evidence type="ECO:0000256" key="4">
    <source>
        <dbReference type="ARBA" id="ARBA00022679"/>
    </source>
</evidence>
<dbReference type="SMART" id="SM00387">
    <property type="entry name" value="HATPase_c"/>
    <property type="match status" value="1"/>
</dbReference>
<evidence type="ECO:0000259" key="11">
    <source>
        <dbReference type="PROSITE" id="PS50112"/>
    </source>
</evidence>
<dbReference type="Pfam" id="PF00512">
    <property type="entry name" value="HisKA"/>
    <property type="match status" value="1"/>
</dbReference>
<dbReference type="InterPro" id="IPR000014">
    <property type="entry name" value="PAS"/>
</dbReference>
<dbReference type="Gene3D" id="3.30.565.10">
    <property type="entry name" value="Histidine kinase-like ATPase, C-terminal domain"/>
    <property type="match status" value="1"/>
</dbReference>
<dbReference type="Proteomes" id="UP000010471">
    <property type="component" value="Chromosome"/>
</dbReference>
<dbReference type="CDD" id="cd16922">
    <property type="entry name" value="HATPase_EvgS-ArcB-TorS-like"/>
    <property type="match status" value="1"/>
</dbReference>
<dbReference type="RefSeq" id="WP_015182273.1">
    <property type="nucleotide sequence ID" value="NC_019738.1"/>
</dbReference>
<name>K9WD38_9CYAN</name>
<evidence type="ECO:0000256" key="7">
    <source>
        <dbReference type="ARBA" id="ARBA00023136"/>
    </source>
</evidence>
<dbReference type="PATRIC" id="fig|1173027.3.peg.2533"/>
<dbReference type="SUPFAM" id="SSF55785">
    <property type="entry name" value="PYP-like sensor domain (PAS domain)"/>
    <property type="match status" value="1"/>
</dbReference>
<evidence type="ECO:0000259" key="10">
    <source>
        <dbReference type="PROSITE" id="PS50110"/>
    </source>
</evidence>
<dbReference type="InterPro" id="IPR036890">
    <property type="entry name" value="HATPase_C_sf"/>
</dbReference>
<evidence type="ECO:0000256" key="5">
    <source>
        <dbReference type="ARBA" id="ARBA00022777"/>
    </source>
</evidence>
<dbReference type="Gene3D" id="1.10.287.130">
    <property type="match status" value="1"/>
</dbReference>
<dbReference type="InterPro" id="IPR000700">
    <property type="entry name" value="PAS-assoc_C"/>
</dbReference>
<evidence type="ECO:0000313" key="13">
    <source>
        <dbReference type="EMBL" id="AFZ18123.1"/>
    </source>
</evidence>
<dbReference type="eggNOG" id="COG5002">
    <property type="taxonomic scope" value="Bacteria"/>
</dbReference>
<sequence>MRQANTNILIVDDQPDNIRTLAAILSGQGYKVRKAISGEMALETVRSQSPDLILLDIKMPQMNGYEVCSTLKSVAEVREIPVIFLSALDDVTDKAKAFKVGGADYITKPFQAEEVLLRVKHQLTIRQQQQQLIEQNHQLQREMQERQRSETALRQTGEALRDSEERFRSAFDHASTGMALIGLDECWLKVNSALSDMLGYSEVELLTTPSWRLIHPEDVEQHQSCLLQLLTSENRRCQVELRYLCKPGRVIWMLRVTSLVRDSQGKPLYYVAQFHDITERRAIDQIKNEFISIVSHELRTPLTAIRGSLGLLATGIYDSKPEKARRMLEIALTDSERLVRLVNDILDLERLDSGQVALEKTVCDAAQLMQQAVETLQPIADQAAITLRVIPVSAQVWAAPDAIIQTLTNLLSNAIKFSPANSTITLKAQPQLDGILFQVQDQGRGIPADKLQAIFGRFQQVDVSDSRHKGGTGLGLAICQSIIQQHNGRIWAESTLGEGSTFYFTLSNAAHDC</sequence>
<evidence type="ECO:0000313" key="14">
    <source>
        <dbReference type="Proteomes" id="UP000010471"/>
    </source>
</evidence>
<protein>
    <recommendedName>
        <fullName evidence="2">histidine kinase</fullName>
        <ecNumber evidence="2">2.7.13.3</ecNumber>
    </recommendedName>
</protein>
<dbReference type="NCBIfam" id="TIGR00229">
    <property type="entry name" value="sensory_box"/>
    <property type="match status" value="1"/>
</dbReference>
<dbReference type="GO" id="GO:0005886">
    <property type="term" value="C:plasma membrane"/>
    <property type="evidence" value="ECO:0007669"/>
    <property type="project" value="TreeGrafter"/>
</dbReference>
<dbReference type="PANTHER" id="PTHR43047:SF72">
    <property type="entry name" value="OSMOSENSING HISTIDINE PROTEIN KINASE SLN1"/>
    <property type="match status" value="1"/>
</dbReference>
<dbReference type="KEGG" id="mic:Mic7113_2318"/>
<dbReference type="GO" id="GO:0009927">
    <property type="term" value="F:histidine phosphotransfer kinase activity"/>
    <property type="evidence" value="ECO:0007669"/>
    <property type="project" value="TreeGrafter"/>
</dbReference>
<dbReference type="CDD" id="cd00082">
    <property type="entry name" value="HisKA"/>
    <property type="match status" value="1"/>
</dbReference>
<evidence type="ECO:0000256" key="2">
    <source>
        <dbReference type="ARBA" id="ARBA00012438"/>
    </source>
</evidence>
<dbReference type="InterPro" id="IPR036097">
    <property type="entry name" value="HisK_dim/P_sf"/>
</dbReference>
<dbReference type="EMBL" id="CP003630">
    <property type="protein sequence ID" value="AFZ18123.1"/>
    <property type="molecule type" value="Genomic_DNA"/>
</dbReference>
<evidence type="ECO:0000259" key="12">
    <source>
        <dbReference type="PROSITE" id="PS50113"/>
    </source>
</evidence>
<dbReference type="InterPro" id="IPR001789">
    <property type="entry name" value="Sig_transdc_resp-reg_receiver"/>
</dbReference>
<dbReference type="PROSITE" id="PS50109">
    <property type="entry name" value="HIS_KIN"/>
    <property type="match status" value="1"/>
</dbReference>
<proteinExistence type="predicted"/>
<dbReference type="SUPFAM" id="SSF47384">
    <property type="entry name" value="Homodimeric domain of signal transducing histidine kinase"/>
    <property type="match status" value="1"/>
</dbReference>
<dbReference type="InterPro" id="IPR003661">
    <property type="entry name" value="HisK_dim/P_dom"/>
</dbReference>
<dbReference type="CDD" id="cd00130">
    <property type="entry name" value="PAS"/>
    <property type="match status" value="1"/>
</dbReference>
<dbReference type="PROSITE" id="PS50112">
    <property type="entry name" value="PAS"/>
    <property type="match status" value="1"/>
</dbReference>
<dbReference type="PROSITE" id="PS50113">
    <property type="entry name" value="PAC"/>
    <property type="match status" value="1"/>
</dbReference>
<dbReference type="SMART" id="SM00448">
    <property type="entry name" value="REC"/>
    <property type="match status" value="1"/>
</dbReference>
<dbReference type="InterPro" id="IPR001610">
    <property type="entry name" value="PAC"/>
</dbReference>
<dbReference type="FunFam" id="1.10.287.130:FF:000001">
    <property type="entry name" value="Two-component sensor histidine kinase"/>
    <property type="match status" value="1"/>
</dbReference>
<dbReference type="Gene3D" id="3.30.450.20">
    <property type="entry name" value="PAS domain"/>
    <property type="match status" value="1"/>
</dbReference>
<keyword evidence="14" id="KW-1185">Reference proteome</keyword>
<evidence type="ECO:0000256" key="8">
    <source>
        <dbReference type="PROSITE-ProRule" id="PRU00169"/>
    </source>
</evidence>
<dbReference type="Pfam" id="PF08447">
    <property type="entry name" value="PAS_3"/>
    <property type="match status" value="1"/>
</dbReference>
<dbReference type="HOGENOM" id="CLU_000445_114_72_3"/>
<feature type="domain" description="Response regulatory" evidence="10">
    <location>
        <begin position="7"/>
        <end position="123"/>
    </location>
</feature>
<dbReference type="SUPFAM" id="SSF55874">
    <property type="entry name" value="ATPase domain of HSP90 chaperone/DNA topoisomerase II/histidine kinase"/>
    <property type="match status" value="1"/>
</dbReference>
<dbReference type="SMART" id="SM00388">
    <property type="entry name" value="HisKA"/>
    <property type="match status" value="1"/>
</dbReference>